<evidence type="ECO:0008006" key="3">
    <source>
        <dbReference type="Google" id="ProtNLM"/>
    </source>
</evidence>
<dbReference type="AlphaFoldDB" id="A0A1L9NSJ4"/>
<dbReference type="Proteomes" id="UP000184514">
    <property type="component" value="Unassembled WGS sequence"/>
</dbReference>
<gene>
    <name evidence="1" type="ORF">PFRI_35590</name>
</gene>
<dbReference type="OrthoDB" id="564699at2"/>
<dbReference type="Pfam" id="PF10983">
    <property type="entry name" value="DUF2793"/>
    <property type="match status" value="1"/>
</dbReference>
<reference evidence="1 2" key="1">
    <citation type="submission" date="2016-10" db="EMBL/GenBank/DDBJ databases">
        <title>Genome sequence of Planktotalea frisia SH6-1.</title>
        <authorList>
            <person name="Poehlein A."/>
            <person name="Bakenhus I."/>
            <person name="Voget S."/>
            <person name="Brinkhoff T."/>
            <person name="Simon M."/>
        </authorList>
    </citation>
    <scope>NUCLEOTIDE SEQUENCE [LARGE SCALE GENOMIC DNA]</scope>
    <source>
        <strain evidence="1 2">SH6-1</strain>
    </source>
</reference>
<organism evidence="1 2">
    <name type="scientific">Planktotalea frisia</name>
    <dbReference type="NCBI Taxonomy" id="696762"/>
    <lineage>
        <taxon>Bacteria</taxon>
        <taxon>Pseudomonadati</taxon>
        <taxon>Pseudomonadota</taxon>
        <taxon>Alphaproteobacteria</taxon>
        <taxon>Rhodobacterales</taxon>
        <taxon>Paracoccaceae</taxon>
        <taxon>Planktotalea</taxon>
    </lineage>
</organism>
<dbReference type="InterPro" id="IPR008983">
    <property type="entry name" value="Tumour_necrosis_fac-like_dom"/>
</dbReference>
<name>A0A1L9NSJ4_9RHOB</name>
<comment type="caution">
    <text evidence="1">The sequence shown here is derived from an EMBL/GenBank/DDBJ whole genome shotgun (WGS) entry which is preliminary data.</text>
</comment>
<keyword evidence="2" id="KW-1185">Reference proteome</keyword>
<dbReference type="EMBL" id="MLCB01000193">
    <property type="protein sequence ID" value="OJI92227.1"/>
    <property type="molecule type" value="Genomic_DNA"/>
</dbReference>
<dbReference type="Gene3D" id="2.60.120.40">
    <property type="match status" value="1"/>
</dbReference>
<dbReference type="STRING" id="696762.PFRI_35590"/>
<protein>
    <recommendedName>
        <fullName evidence="3">C1q domain protein</fullName>
    </recommendedName>
</protein>
<proteinExistence type="predicted"/>
<sequence>MSQSSARLTLPFIQAAQAQKHVTHNEAVRALDMLVQLSFEDDAQTAPPASPSEGQCYVIPNGASGDWIGQDGAIAAFLDGLWQFHTPRIGWRGYVVARAVMVVFDGTDWQELTPSQIQSANLFGLGMNADPSVPFAARLNAALWSALYNGDGGTGSLIQTLNRENGTSDVGLILQDDFQTRALIGLFGDSKLRFSVSPDGNAFNDALCIDQATGIADQPRLPRFKAHTNYDNYVGVGTWTKLGINVAENNDQACFGPSTNCFTAPLDGTYLLGASLMYKTNGNAGARMQGRLVLNGTTAIPGTTSEASGTHNSETTTLPLQTLSPLSAGDTIELQGNFRAFDGYMKADETCFWGTKIG</sequence>
<dbReference type="InterPro" id="IPR021251">
    <property type="entry name" value="DUF2793"/>
</dbReference>
<accession>A0A1L9NSJ4</accession>
<dbReference type="RefSeq" id="WP_072632056.1">
    <property type="nucleotide sequence ID" value="NZ_MLCB01000193.1"/>
</dbReference>
<evidence type="ECO:0000313" key="2">
    <source>
        <dbReference type="Proteomes" id="UP000184514"/>
    </source>
</evidence>
<evidence type="ECO:0000313" key="1">
    <source>
        <dbReference type="EMBL" id="OJI92227.1"/>
    </source>
</evidence>
<dbReference type="SUPFAM" id="SSF49842">
    <property type="entry name" value="TNF-like"/>
    <property type="match status" value="1"/>
</dbReference>